<evidence type="ECO:0000259" key="5">
    <source>
        <dbReference type="PROSITE" id="PS50977"/>
    </source>
</evidence>
<keyword evidence="2 4" id="KW-0238">DNA-binding</keyword>
<accession>A0A562IN01</accession>
<name>A0A562IN01_9ACTN</name>
<dbReference type="OrthoDB" id="2356263at2"/>
<dbReference type="PANTHER" id="PTHR30055:SF234">
    <property type="entry name" value="HTH-TYPE TRANSCRIPTIONAL REGULATOR BETI"/>
    <property type="match status" value="1"/>
</dbReference>
<evidence type="ECO:0000256" key="3">
    <source>
        <dbReference type="ARBA" id="ARBA00023163"/>
    </source>
</evidence>
<dbReference type="InterPro" id="IPR050109">
    <property type="entry name" value="HTH-type_TetR-like_transc_reg"/>
</dbReference>
<dbReference type="EMBL" id="VLKF01000001">
    <property type="protein sequence ID" value="TWH72073.1"/>
    <property type="molecule type" value="Genomic_DNA"/>
</dbReference>
<dbReference type="Proteomes" id="UP000321490">
    <property type="component" value="Unassembled WGS sequence"/>
</dbReference>
<dbReference type="InterPro" id="IPR009057">
    <property type="entry name" value="Homeodomain-like_sf"/>
</dbReference>
<proteinExistence type="predicted"/>
<dbReference type="Pfam" id="PF00440">
    <property type="entry name" value="TetR_N"/>
    <property type="match status" value="1"/>
</dbReference>
<feature type="domain" description="HTH tetR-type" evidence="5">
    <location>
        <begin position="5"/>
        <end position="66"/>
    </location>
</feature>
<organism evidence="6 7">
    <name type="scientific">Modestobacter roseus</name>
    <dbReference type="NCBI Taxonomy" id="1181884"/>
    <lineage>
        <taxon>Bacteria</taxon>
        <taxon>Bacillati</taxon>
        <taxon>Actinomycetota</taxon>
        <taxon>Actinomycetes</taxon>
        <taxon>Geodermatophilales</taxon>
        <taxon>Geodermatophilaceae</taxon>
        <taxon>Modestobacter</taxon>
    </lineage>
</organism>
<feature type="DNA-binding region" description="H-T-H motif" evidence="4">
    <location>
        <begin position="29"/>
        <end position="48"/>
    </location>
</feature>
<dbReference type="Gene3D" id="1.10.357.10">
    <property type="entry name" value="Tetracycline Repressor, domain 2"/>
    <property type="match status" value="1"/>
</dbReference>
<keyword evidence="7" id="KW-1185">Reference proteome</keyword>
<evidence type="ECO:0000313" key="6">
    <source>
        <dbReference type="EMBL" id="TWH72073.1"/>
    </source>
</evidence>
<dbReference type="InterPro" id="IPR001647">
    <property type="entry name" value="HTH_TetR"/>
</dbReference>
<keyword evidence="3" id="KW-0804">Transcription</keyword>
<evidence type="ECO:0000256" key="1">
    <source>
        <dbReference type="ARBA" id="ARBA00023015"/>
    </source>
</evidence>
<evidence type="ECO:0000256" key="2">
    <source>
        <dbReference type="ARBA" id="ARBA00023125"/>
    </source>
</evidence>
<evidence type="ECO:0000256" key="4">
    <source>
        <dbReference type="PROSITE-ProRule" id="PRU00335"/>
    </source>
</evidence>
<dbReference type="SUPFAM" id="SSF46689">
    <property type="entry name" value="Homeodomain-like"/>
    <property type="match status" value="1"/>
</dbReference>
<protein>
    <submittedName>
        <fullName evidence="6">TetR family transcriptional regulator</fullName>
    </submittedName>
</protein>
<comment type="caution">
    <text evidence="6">The sequence shown here is derived from an EMBL/GenBank/DDBJ whole genome shotgun (WGS) entry which is preliminary data.</text>
</comment>
<dbReference type="PANTHER" id="PTHR30055">
    <property type="entry name" value="HTH-TYPE TRANSCRIPTIONAL REGULATOR RUTR"/>
    <property type="match status" value="1"/>
</dbReference>
<dbReference type="PROSITE" id="PS50977">
    <property type="entry name" value="HTH_TETR_2"/>
    <property type="match status" value="1"/>
</dbReference>
<dbReference type="GO" id="GO:0003700">
    <property type="term" value="F:DNA-binding transcription factor activity"/>
    <property type="evidence" value="ECO:0007669"/>
    <property type="project" value="TreeGrafter"/>
</dbReference>
<keyword evidence="1" id="KW-0805">Transcription regulation</keyword>
<dbReference type="RefSeq" id="WP_153359957.1">
    <property type="nucleotide sequence ID" value="NZ_JABGDC010000073.1"/>
</dbReference>
<sequence length="219" mass="23591">MARSDAARTALLDAAERLFAESGIAQASDRKVAESAGNTNHSAVRYYFGGREGLLQALITRHLAPLEEPRRAMFARSDSVLGDVRSLVVPFTDALAALPQPSSRARFLAQALHDPATADLLRESASLAPSAAAIVHSAVDRLHHLDRHVITGRARLMTRIVSTTCADVEKQSERDGTITSWHEVGDFLADAIAGMLSAPITHRHRPTLGLTDHRAAPVL</sequence>
<dbReference type="GO" id="GO:0000976">
    <property type="term" value="F:transcription cis-regulatory region binding"/>
    <property type="evidence" value="ECO:0007669"/>
    <property type="project" value="TreeGrafter"/>
</dbReference>
<dbReference type="AlphaFoldDB" id="A0A562IN01"/>
<reference evidence="6 7" key="1">
    <citation type="submission" date="2019-07" db="EMBL/GenBank/DDBJ databases">
        <title>R&amp;d 2014.</title>
        <authorList>
            <person name="Klenk H.-P."/>
        </authorList>
    </citation>
    <scope>NUCLEOTIDE SEQUENCE [LARGE SCALE GENOMIC DNA]</scope>
    <source>
        <strain evidence="6 7">DSM 45764</strain>
    </source>
</reference>
<gene>
    <name evidence="6" type="ORF">JD78_00577</name>
</gene>
<evidence type="ECO:0000313" key="7">
    <source>
        <dbReference type="Proteomes" id="UP000321490"/>
    </source>
</evidence>